<dbReference type="PANTHER" id="PTHR10424:SF73">
    <property type="entry name" value="ENDOGENOUS RETROVIRUS GROUP FC1 ENV POLYPROTEIN-RELATED"/>
    <property type="match status" value="1"/>
</dbReference>
<dbReference type="Gene3D" id="1.10.287.210">
    <property type="match status" value="1"/>
</dbReference>
<dbReference type="AlphaFoldDB" id="A0A3P9ALN2"/>
<organism evidence="2 3">
    <name type="scientific">Esox lucius</name>
    <name type="common">Northern pike</name>
    <dbReference type="NCBI Taxonomy" id="8010"/>
    <lineage>
        <taxon>Eukaryota</taxon>
        <taxon>Metazoa</taxon>
        <taxon>Chordata</taxon>
        <taxon>Craniata</taxon>
        <taxon>Vertebrata</taxon>
        <taxon>Euteleostomi</taxon>
        <taxon>Actinopterygii</taxon>
        <taxon>Neopterygii</taxon>
        <taxon>Teleostei</taxon>
        <taxon>Protacanthopterygii</taxon>
        <taxon>Esociformes</taxon>
        <taxon>Esocidae</taxon>
        <taxon>Esox</taxon>
    </lineage>
</organism>
<evidence type="ECO:0000256" key="1">
    <source>
        <dbReference type="ARBA" id="ARBA00023157"/>
    </source>
</evidence>
<reference evidence="2" key="4">
    <citation type="submission" date="2025-09" db="UniProtKB">
        <authorList>
            <consortium name="Ensembl"/>
        </authorList>
    </citation>
    <scope>IDENTIFICATION</scope>
</reference>
<dbReference type="Ensembl" id="ENSELUT00000035729.3">
    <property type="protein sequence ID" value="ENSELUP00000041978.3"/>
    <property type="gene ID" value="ENSELUG00000023027.3"/>
</dbReference>
<evidence type="ECO:0000313" key="3">
    <source>
        <dbReference type="Proteomes" id="UP000265140"/>
    </source>
</evidence>
<keyword evidence="1" id="KW-1015">Disulfide bond</keyword>
<reference evidence="2" key="2">
    <citation type="submission" date="2020-02" db="EMBL/GenBank/DDBJ databases">
        <title>Esox lucius (northern pike) genome, fEsoLuc1, primary haplotype.</title>
        <authorList>
            <person name="Myers G."/>
            <person name="Karagic N."/>
            <person name="Meyer A."/>
            <person name="Pippel M."/>
            <person name="Reichard M."/>
            <person name="Winkler S."/>
            <person name="Tracey A."/>
            <person name="Sims Y."/>
            <person name="Howe K."/>
            <person name="Rhie A."/>
            <person name="Formenti G."/>
            <person name="Durbin R."/>
            <person name="Fedrigo O."/>
            <person name="Jarvis E.D."/>
        </authorList>
    </citation>
    <scope>NUCLEOTIDE SEQUENCE [LARGE SCALE GENOMIC DNA]</scope>
</reference>
<reference evidence="3" key="1">
    <citation type="journal article" date="2014" name="PLoS ONE">
        <title>The genome and linkage map of the northern pike (Esox lucius): conserved synteny revealed between the salmonid sister group and the Neoteleostei.</title>
        <authorList>
            <person name="Rondeau E.B."/>
            <person name="Minkley D.R."/>
            <person name="Leong J.S."/>
            <person name="Messmer A.M."/>
            <person name="Jantzen J.R."/>
            <person name="von Schalburg K.R."/>
            <person name="Lemon C."/>
            <person name="Bird N.H."/>
            <person name="Koop B.F."/>
        </authorList>
    </citation>
    <scope>NUCLEOTIDE SEQUENCE</scope>
</reference>
<protein>
    <recommendedName>
        <fullName evidence="4">ERVV2 protein</fullName>
    </recommendedName>
</protein>
<dbReference type="GeneTree" id="ENSGT00970000193754"/>
<accession>A0A3P9ALN2</accession>
<evidence type="ECO:0000313" key="2">
    <source>
        <dbReference type="Ensembl" id="ENSELUP00000041978.3"/>
    </source>
</evidence>
<sequence length="65" mass="6886">MLAREVISMASSLEALANMTSESLKMQSAEMVALRTVAMQNRLALDYILSAQGGTCAVIGTECCT</sequence>
<proteinExistence type="predicted"/>
<reference evidence="2" key="3">
    <citation type="submission" date="2025-08" db="UniProtKB">
        <authorList>
            <consortium name="Ensembl"/>
        </authorList>
    </citation>
    <scope>IDENTIFICATION</scope>
</reference>
<name>A0A3P9ALN2_ESOLU</name>
<dbReference type="Proteomes" id="UP000265140">
    <property type="component" value="Chromosome 13"/>
</dbReference>
<evidence type="ECO:0008006" key="4">
    <source>
        <dbReference type="Google" id="ProtNLM"/>
    </source>
</evidence>
<dbReference type="PANTHER" id="PTHR10424">
    <property type="entry name" value="VIRAL ENVELOPE PROTEIN"/>
    <property type="match status" value="1"/>
</dbReference>
<dbReference type="InParanoid" id="A0A3P9ALN2"/>
<keyword evidence="3" id="KW-1185">Reference proteome</keyword>
<dbReference type="SUPFAM" id="SSF58069">
    <property type="entry name" value="Virus ectodomain"/>
    <property type="match status" value="1"/>
</dbReference>
<dbReference type="STRING" id="8010.ENSELUP00000041978"/>
<dbReference type="Pfam" id="PF00429">
    <property type="entry name" value="TLV_coat"/>
    <property type="match status" value="1"/>
</dbReference>
<dbReference type="InterPro" id="IPR018154">
    <property type="entry name" value="TLV/ENV_coat_polyprotein"/>
</dbReference>